<sequence length="275" mass="30350">MANPPLHHGCKCNHNHHVHSDIGKNNQEHFDNVAATIFDTPWIRDLTNQISNELREQASWIGFRTSTSEDAGERGTKMLDYACGNGVVSRALAPYVSIIRGIDISAGMAQQYNLQAEKNGYSTEAMRAVHGDLVNAMTNPAVDLTSPEFTNFDLVVMSMALHHVDDPGLMIKTLSEKLGPGGVLLIIDWVSESESGCAPIRAPADSLIKHAVSRMGFEEKELEAWFADAGLGEFGWRWFSSRSQMPEEQGGPKQLFLARAVKKDGQVQRHLPQNI</sequence>
<name>A0A086TAZ5_HAPC1</name>
<gene>
    <name evidence="2" type="ORF">ACRE_026510</name>
</gene>
<reference evidence="3" key="1">
    <citation type="journal article" date="2014" name="Genome Announc.">
        <title>Genome sequence and annotation of Acremonium chrysogenum, producer of the beta-lactam antibiotic cephalosporin C.</title>
        <authorList>
            <person name="Terfehr D."/>
            <person name="Dahlmann T.A."/>
            <person name="Specht T."/>
            <person name="Zadra I."/>
            <person name="Kuernsteiner H."/>
            <person name="Kueck U."/>
        </authorList>
    </citation>
    <scope>NUCLEOTIDE SEQUENCE [LARGE SCALE GENOMIC DNA]</scope>
    <source>
        <strain evidence="3">ATCC 11550 / CBS 779.69 / DSM 880 / IAM 14645 / JCM 23072 / IMI 49137</strain>
    </source>
</reference>
<keyword evidence="3" id="KW-1185">Reference proteome</keyword>
<keyword evidence="2" id="KW-0489">Methyltransferase</keyword>
<dbReference type="EMBL" id="JPKY01000018">
    <property type="protein sequence ID" value="KFH46527.1"/>
    <property type="molecule type" value="Genomic_DNA"/>
</dbReference>
<proteinExistence type="inferred from homology"/>
<dbReference type="Pfam" id="PF13489">
    <property type="entry name" value="Methyltransf_23"/>
    <property type="match status" value="1"/>
</dbReference>
<dbReference type="OrthoDB" id="3647at2759"/>
<dbReference type="AlphaFoldDB" id="A0A086TAZ5"/>
<dbReference type="PANTHER" id="PTHR43591">
    <property type="entry name" value="METHYLTRANSFERASE"/>
    <property type="match status" value="1"/>
</dbReference>
<protein>
    <submittedName>
        <fullName evidence="2">Putative methyltransferase-like protein</fullName>
    </submittedName>
</protein>
<evidence type="ECO:0000313" key="2">
    <source>
        <dbReference type="EMBL" id="KFH46527.1"/>
    </source>
</evidence>
<dbReference type="InterPro" id="IPR029063">
    <property type="entry name" value="SAM-dependent_MTases_sf"/>
</dbReference>
<dbReference type="SUPFAM" id="SSF53335">
    <property type="entry name" value="S-adenosyl-L-methionine-dependent methyltransferases"/>
    <property type="match status" value="1"/>
</dbReference>
<keyword evidence="2" id="KW-0808">Transferase</keyword>
<comment type="caution">
    <text evidence="2">The sequence shown here is derived from an EMBL/GenBank/DDBJ whole genome shotgun (WGS) entry which is preliminary data.</text>
</comment>
<dbReference type="GO" id="GO:0032259">
    <property type="term" value="P:methylation"/>
    <property type="evidence" value="ECO:0007669"/>
    <property type="project" value="UniProtKB-KW"/>
</dbReference>
<organism evidence="2 3">
    <name type="scientific">Hapsidospora chrysogenum (strain ATCC 11550 / CBS 779.69 / DSM 880 / IAM 14645 / JCM 23072 / IMI 49137)</name>
    <name type="common">Acremonium chrysogenum</name>
    <dbReference type="NCBI Taxonomy" id="857340"/>
    <lineage>
        <taxon>Eukaryota</taxon>
        <taxon>Fungi</taxon>
        <taxon>Dikarya</taxon>
        <taxon>Ascomycota</taxon>
        <taxon>Pezizomycotina</taxon>
        <taxon>Sordariomycetes</taxon>
        <taxon>Hypocreomycetidae</taxon>
        <taxon>Hypocreales</taxon>
        <taxon>Bionectriaceae</taxon>
        <taxon>Hapsidospora</taxon>
    </lineage>
</organism>
<dbReference type="HOGENOM" id="CLU_037990_1_0_1"/>
<dbReference type="Gene3D" id="3.40.50.150">
    <property type="entry name" value="Vaccinia Virus protein VP39"/>
    <property type="match status" value="1"/>
</dbReference>
<dbReference type="PANTHER" id="PTHR43591:SF108">
    <property type="entry name" value="S-ADENOSYL-L-METHIONINE-DEPENDENT METHYLTRANSFERASE"/>
    <property type="match status" value="1"/>
</dbReference>
<evidence type="ECO:0000313" key="3">
    <source>
        <dbReference type="Proteomes" id="UP000029964"/>
    </source>
</evidence>
<evidence type="ECO:0000256" key="1">
    <source>
        <dbReference type="ARBA" id="ARBA00038158"/>
    </source>
</evidence>
<dbReference type="CDD" id="cd02440">
    <property type="entry name" value="AdoMet_MTases"/>
    <property type="match status" value="1"/>
</dbReference>
<comment type="similarity">
    <text evidence="1">Belongs to the methyltransferase superfamily. LaeA methyltransferase family.</text>
</comment>
<dbReference type="STRING" id="857340.A0A086TAZ5"/>
<dbReference type="Proteomes" id="UP000029964">
    <property type="component" value="Unassembled WGS sequence"/>
</dbReference>
<accession>A0A086TAZ5</accession>
<dbReference type="GO" id="GO:0008168">
    <property type="term" value="F:methyltransferase activity"/>
    <property type="evidence" value="ECO:0007669"/>
    <property type="project" value="UniProtKB-KW"/>
</dbReference>